<evidence type="ECO:0000313" key="1">
    <source>
        <dbReference type="EMBL" id="MBB3966752.1"/>
    </source>
</evidence>
<protein>
    <submittedName>
        <fullName evidence="1">Archaellum component FlaC</fullName>
    </submittedName>
</protein>
<evidence type="ECO:0000313" key="2">
    <source>
        <dbReference type="Proteomes" id="UP000582090"/>
    </source>
</evidence>
<dbReference type="Proteomes" id="UP000582090">
    <property type="component" value="Unassembled WGS sequence"/>
</dbReference>
<name>A0A7W6CT93_9HYPH</name>
<reference evidence="1 2" key="1">
    <citation type="submission" date="2020-08" db="EMBL/GenBank/DDBJ databases">
        <title>Genomic Encyclopedia of Type Strains, Phase IV (KMG-IV): sequencing the most valuable type-strain genomes for metagenomic binning, comparative biology and taxonomic classification.</title>
        <authorList>
            <person name="Goeker M."/>
        </authorList>
    </citation>
    <scope>NUCLEOTIDE SEQUENCE [LARGE SCALE GENOMIC DNA]</scope>
    <source>
        <strain evidence="1 2">DSM 26575</strain>
    </source>
</reference>
<proteinExistence type="predicted"/>
<accession>A0A7W6CT93</accession>
<dbReference type="EMBL" id="JACIDW010000021">
    <property type="protein sequence ID" value="MBB3966752.1"/>
    <property type="molecule type" value="Genomic_DNA"/>
</dbReference>
<keyword evidence="2" id="KW-1185">Reference proteome</keyword>
<organism evidence="1 2">
    <name type="scientific">Rhizobium metallidurans</name>
    <dbReference type="NCBI Taxonomy" id="1265931"/>
    <lineage>
        <taxon>Bacteria</taxon>
        <taxon>Pseudomonadati</taxon>
        <taxon>Pseudomonadota</taxon>
        <taxon>Alphaproteobacteria</taxon>
        <taxon>Hyphomicrobiales</taxon>
        <taxon>Rhizobiaceae</taxon>
        <taxon>Rhizobium/Agrobacterium group</taxon>
        <taxon>Rhizobium</taxon>
    </lineage>
</organism>
<dbReference type="AlphaFoldDB" id="A0A7W6CT93"/>
<dbReference type="RefSeq" id="WP_183902217.1">
    <property type="nucleotide sequence ID" value="NZ_JACIDW010000021.1"/>
</dbReference>
<gene>
    <name evidence="1" type="ORF">GGQ67_004442</name>
</gene>
<sequence>MSAEPESQRYFLSQLSVLIDGMKGLSTQVARQVDAMGRYDVEFFKLGRFMTKFENDLIDLRADMGGVKLEVGRLRTEMGQFRSEMELRLGAILKRIDDLEGRTHDLADHIQELRSDSLRQYNEVINAVQDSYQNRMSVDDIEERLAELERLIGPRLPPAA</sequence>
<comment type="caution">
    <text evidence="1">The sequence shown here is derived from an EMBL/GenBank/DDBJ whole genome shotgun (WGS) entry which is preliminary data.</text>
</comment>